<dbReference type="EMBL" id="CAUEEQ010003847">
    <property type="protein sequence ID" value="CAJ0926137.1"/>
    <property type="molecule type" value="Genomic_DNA"/>
</dbReference>
<evidence type="ECO:0008006" key="3">
    <source>
        <dbReference type="Google" id="ProtNLM"/>
    </source>
</evidence>
<name>A0ABN9KVU2_9NEOB</name>
<sequence>RYGPFQRCQTAFLEGRKQNVAIPIHKLQDIHKAMELLSACQGPEKNLDQASKCKYQFGIHNQYQN</sequence>
<reference evidence="1" key="1">
    <citation type="submission" date="2023-07" db="EMBL/GenBank/DDBJ databases">
        <authorList>
            <person name="Stuckert A."/>
        </authorList>
    </citation>
    <scope>NUCLEOTIDE SEQUENCE</scope>
</reference>
<proteinExistence type="predicted"/>
<comment type="caution">
    <text evidence="1">The sequence shown here is derived from an EMBL/GenBank/DDBJ whole genome shotgun (WGS) entry which is preliminary data.</text>
</comment>
<evidence type="ECO:0000313" key="1">
    <source>
        <dbReference type="EMBL" id="CAJ0926137.1"/>
    </source>
</evidence>
<protein>
    <recommendedName>
        <fullName evidence="3">Gag protein</fullName>
    </recommendedName>
</protein>
<organism evidence="1 2">
    <name type="scientific">Ranitomeya imitator</name>
    <name type="common">mimic poison frog</name>
    <dbReference type="NCBI Taxonomy" id="111125"/>
    <lineage>
        <taxon>Eukaryota</taxon>
        <taxon>Metazoa</taxon>
        <taxon>Chordata</taxon>
        <taxon>Craniata</taxon>
        <taxon>Vertebrata</taxon>
        <taxon>Euteleostomi</taxon>
        <taxon>Amphibia</taxon>
        <taxon>Batrachia</taxon>
        <taxon>Anura</taxon>
        <taxon>Neobatrachia</taxon>
        <taxon>Hyloidea</taxon>
        <taxon>Dendrobatidae</taxon>
        <taxon>Dendrobatinae</taxon>
        <taxon>Ranitomeya</taxon>
    </lineage>
</organism>
<evidence type="ECO:0000313" key="2">
    <source>
        <dbReference type="Proteomes" id="UP001176940"/>
    </source>
</evidence>
<feature type="non-terminal residue" evidence="1">
    <location>
        <position position="1"/>
    </location>
</feature>
<accession>A0ABN9KVU2</accession>
<keyword evidence="2" id="KW-1185">Reference proteome</keyword>
<gene>
    <name evidence="1" type="ORF">RIMI_LOCUS2695321</name>
</gene>
<dbReference type="Proteomes" id="UP001176940">
    <property type="component" value="Unassembled WGS sequence"/>
</dbReference>